<keyword evidence="2" id="KW-0813">Transport</keyword>
<dbReference type="EMBL" id="SHKL01000001">
    <property type="protein sequence ID" value="RZT89065.1"/>
    <property type="molecule type" value="Genomic_DNA"/>
</dbReference>
<keyword evidence="7" id="KW-0545">Nucleotide biosynthesis</keyword>
<feature type="transmembrane region" description="Helical" evidence="9">
    <location>
        <begin position="12"/>
        <end position="36"/>
    </location>
</feature>
<feature type="transmembrane region" description="Helical" evidence="9">
    <location>
        <begin position="143"/>
        <end position="167"/>
    </location>
</feature>
<dbReference type="HAMAP" id="MF_00165">
    <property type="entry name" value="Thymidylate_kinase"/>
    <property type="match status" value="1"/>
</dbReference>
<sequence length="678" mass="70642">MSSVLAIPAFRRLWTVTAITSTGEWLSVLAMTSLATHLAAGAGYTAQSFALGGTVAAKLLPSLLFGPLAGALADRFDRRKLMATCDILKFGLLFSIPIVGSLWWLLIATFLIELCAMFWIPAKDAAVPNLLRRPDQMETAAQLGLVVTYGVAVAGGAGLFALVTKFAPLVDATTPTTAVYLALFVNSFGFLFSALMVWFRIPELSGRPNKADRAAKPPSLMFMLRDGFTFVATTPLIRGLVIGIIGAFTAGGAVIATAKLYSSSLGGGDAAYSILFVGVFGGLALGMAFGPRLAQRLPHNRLFGTAIVGAGLSLVVVALAVHLFMAIAAVMFVGGFAGVAFLTGLTIIGTQVADEVRGRVNAFVQSLVRVVLLGAMSLVPIVVGVVATRTITIDGTPYLVDGTRFVLAGAGIVAAVVGTFAYRQMDDRRLEPLLTDLVAALRHGERRTGSGVLIAIEGATPAETSRQADLLAAALRERGHRVVEPDDEGDAARWNAATREADLAGARAKALAAAAVRADLVERVIRPALESGAVVVMDRFMASPLAQFGVAAEQMGAAPDDGELENLGKWASGRLRPDMSVLLDRAPDAAGGAAAPVAGAEHARVQKLLARMVAVEPHRHVVIDADGTEDDVAERVRNGVFPLIPAPGSADAETLTTSTSATGPLPAVGDDVPPTSRP</sequence>
<dbReference type="PROSITE" id="PS50850">
    <property type="entry name" value="MFS"/>
    <property type="match status" value="1"/>
</dbReference>
<keyword evidence="7" id="KW-0808">Transferase</keyword>
<keyword evidence="7" id="KW-0547">Nucleotide-binding</keyword>
<dbReference type="InterPro" id="IPR036259">
    <property type="entry name" value="MFS_trans_sf"/>
</dbReference>
<feature type="transmembrane region" description="Helical" evidence="9">
    <location>
        <begin position="222"/>
        <end position="250"/>
    </location>
</feature>
<accession>A0A4Q7V4Y4</accession>
<reference evidence="11 12" key="1">
    <citation type="submission" date="2019-02" db="EMBL/GenBank/DDBJ databases">
        <title>Sequencing the genomes of 1000 actinobacteria strains.</title>
        <authorList>
            <person name="Klenk H.-P."/>
        </authorList>
    </citation>
    <scope>NUCLEOTIDE SEQUENCE [LARGE SCALE GENOMIC DNA]</scope>
    <source>
        <strain evidence="11 12">DSM 45779</strain>
    </source>
</reference>
<dbReference type="GO" id="GO:0006235">
    <property type="term" value="P:dTTP biosynthetic process"/>
    <property type="evidence" value="ECO:0007669"/>
    <property type="project" value="UniProtKB-UniRule"/>
</dbReference>
<dbReference type="Gene3D" id="1.20.1250.20">
    <property type="entry name" value="MFS general substrate transporter like domains"/>
    <property type="match status" value="1"/>
</dbReference>
<dbReference type="InterPro" id="IPR010290">
    <property type="entry name" value="TM_effector"/>
</dbReference>
<dbReference type="GO" id="GO:0006233">
    <property type="term" value="P:dTDP biosynthetic process"/>
    <property type="evidence" value="ECO:0007669"/>
    <property type="project" value="InterPro"/>
</dbReference>
<feature type="domain" description="Major facilitator superfamily (MFS) profile" evidence="10">
    <location>
        <begin position="1"/>
        <end position="426"/>
    </location>
</feature>
<evidence type="ECO:0000256" key="4">
    <source>
        <dbReference type="ARBA" id="ARBA00022692"/>
    </source>
</evidence>
<dbReference type="SUPFAM" id="SSF103473">
    <property type="entry name" value="MFS general substrate transporter"/>
    <property type="match status" value="1"/>
</dbReference>
<keyword evidence="3" id="KW-1003">Cell membrane</keyword>
<dbReference type="Gene3D" id="3.40.50.300">
    <property type="entry name" value="P-loop containing nucleotide triphosphate hydrolases"/>
    <property type="match status" value="1"/>
</dbReference>
<comment type="subcellular location">
    <subcellularLocation>
        <location evidence="1">Cell membrane</location>
        <topology evidence="1">Multi-pass membrane protein</topology>
    </subcellularLocation>
</comment>
<protein>
    <recommendedName>
        <fullName evidence="7">Thymidylate kinase</fullName>
        <ecNumber evidence="7">2.7.4.9</ecNumber>
    </recommendedName>
    <alternativeName>
        <fullName evidence="7">dTMP kinase</fullName>
    </alternativeName>
</protein>
<dbReference type="SUPFAM" id="SSF52540">
    <property type="entry name" value="P-loop containing nucleoside triphosphate hydrolases"/>
    <property type="match status" value="1"/>
</dbReference>
<comment type="similarity">
    <text evidence="7">Belongs to the thymidylate kinase family.</text>
</comment>
<dbReference type="AlphaFoldDB" id="A0A4Q7V4Y4"/>
<evidence type="ECO:0000256" key="5">
    <source>
        <dbReference type="ARBA" id="ARBA00022989"/>
    </source>
</evidence>
<keyword evidence="7 11" id="KW-0418">Kinase</keyword>
<gene>
    <name evidence="7" type="primary">tmk</name>
    <name evidence="11" type="ORF">EV383_6022</name>
</gene>
<dbReference type="RefSeq" id="WP_242623365.1">
    <property type="nucleotide sequence ID" value="NZ_SHKL01000001.1"/>
</dbReference>
<evidence type="ECO:0000256" key="8">
    <source>
        <dbReference type="SAM" id="MobiDB-lite"/>
    </source>
</evidence>
<keyword evidence="4 9" id="KW-0812">Transmembrane</keyword>
<feature type="region of interest" description="Disordered" evidence="8">
    <location>
        <begin position="647"/>
        <end position="678"/>
    </location>
</feature>
<organism evidence="11 12">
    <name type="scientific">Pseudonocardia sediminis</name>
    <dbReference type="NCBI Taxonomy" id="1397368"/>
    <lineage>
        <taxon>Bacteria</taxon>
        <taxon>Bacillati</taxon>
        <taxon>Actinomycetota</taxon>
        <taxon>Actinomycetes</taxon>
        <taxon>Pseudonocardiales</taxon>
        <taxon>Pseudonocardiaceae</taxon>
        <taxon>Pseudonocardia</taxon>
    </lineage>
</organism>
<feature type="transmembrane region" description="Helical" evidence="9">
    <location>
        <begin position="104"/>
        <end position="122"/>
    </location>
</feature>
<feature type="transmembrane region" description="Helical" evidence="9">
    <location>
        <begin position="403"/>
        <end position="422"/>
    </location>
</feature>
<keyword evidence="12" id="KW-1185">Reference proteome</keyword>
<dbReference type="InterPro" id="IPR039430">
    <property type="entry name" value="Thymidylate_kin-like_dom"/>
</dbReference>
<feature type="transmembrane region" description="Helical" evidence="9">
    <location>
        <begin position="270"/>
        <end position="290"/>
    </location>
</feature>
<feature type="transmembrane region" description="Helical" evidence="9">
    <location>
        <begin position="302"/>
        <end position="321"/>
    </location>
</feature>
<evidence type="ECO:0000259" key="10">
    <source>
        <dbReference type="PROSITE" id="PS50850"/>
    </source>
</evidence>
<dbReference type="CDD" id="cd06173">
    <property type="entry name" value="MFS_MefA_like"/>
    <property type="match status" value="1"/>
</dbReference>
<dbReference type="Pfam" id="PF02223">
    <property type="entry name" value="Thymidylate_kin"/>
    <property type="match status" value="1"/>
</dbReference>
<keyword evidence="6 9" id="KW-0472">Membrane</keyword>
<feature type="transmembrane region" description="Helical" evidence="9">
    <location>
        <begin position="370"/>
        <end position="391"/>
    </location>
</feature>
<comment type="caution">
    <text evidence="7">Lacks conserved residue(s) required for the propagation of feature annotation.</text>
</comment>
<comment type="catalytic activity">
    <reaction evidence="7">
        <text>dTMP + ATP = dTDP + ADP</text>
        <dbReference type="Rhea" id="RHEA:13517"/>
        <dbReference type="ChEBI" id="CHEBI:30616"/>
        <dbReference type="ChEBI" id="CHEBI:58369"/>
        <dbReference type="ChEBI" id="CHEBI:63528"/>
        <dbReference type="ChEBI" id="CHEBI:456216"/>
        <dbReference type="EC" id="2.7.4.9"/>
    </reaction>
</comment>
<feature type="transmembrane region" description="Helical" evidence="9">
    <location>
        <begin position="327"/>
        <end position="349"/>
    </location>
</feature>
<comment type="function">
    <text evidence="7">Phosphorylation of dTMP to form dTDP in both de novo and salvage pathways of dTTP synthesis.</text>
</comment>
<evidence type="ECO:0000256" key="9">
    <source>
        <dbReference type="SAM" id="Phobius"/>
    </source>
</evidence>
<dbReference type="Pfam" id="PF05977">
    <property type="entry name" value="MFS_3"/>
    <property type="match status" value="1"/>
</dbReference>
<dbReference type="InterPro" id="IPR018094">
    <property type="entry name" value="Thymidylate_kinase"/>
</dbReference>
<proteinExistence type="inferred from homology"/>
<evidence type="ECO:0000256" key="1">
    <source>
        <dbReference type="ARBA" id="ARBA00004651"/>
    </source>
</evidence>
<dbReference type="PANTHER" id="PTHR23513">
    <property type="entry name" value="INTEGRAL MEMBRANE EFFLUX PROTEIN-RELATED"/>
    <property type="match status" value="1"/>
</dbReference>
<dbReference type="InterPro" id="IPR020846">
    <property type="entry name" value="MFS_dom"/>
</dbReference>
<evidence type="ECO:0000256" key="2">
    <source>
        <dbReference type="ARBA" id="ARBA00022448"/>
    </source>
</evidence>
<keyword evidence="7" id="KW-0067">ATP-binding</keyword>
<dbReference type="PANTHER" id="PTHR23513:SF6">
    <property type="entry name" value="MAJOR FACILITATOR SUPERFAMILY ASSOCIATED DOMAIN-CONTAINING PROTEIN"/>
    <property type="match status" value="1"/>
</dbReference>
<dbReference type="GO" id="GO:0022857">
    <property type="term" value="F:transmembrane transporter activity"/>
    <property type="evidence" value="ECO:0007669"/>
    <property type="project" value="InterPro"/>
</dbReference>
<evidence type="ECO:0000313" key="11">
    <source>
        <dbReference type="EMBL" id="RZT89065.1"/>
    </source>
</evidence>
<evidence type="ECO:0000256" key="3">
    <source>
        <dbReference type="ARBA" id="ARBA00022475"/>
    </source>
</evidence>
<dbReference type="GO" id="GO:0004798">
    <property type="term" value="F:dTMP kinase activity"/>
    <property type="evidence" value="ECO:0007669"/>
    <property type="project" value="UniProtKB-UniRule"/>
</dbReference>
<comment type="caution">
    <text evidence="11">The sequence shown here is derived from an EMBL/GenBank/DDBJ whole genome shotgun (WGS) entry which is preliminary data.</text>
</comment>
<dbReference type="Proteomes" id="UP000291591">
    <property type="component" value="Unassembled WGS sequence"/>
</dbReference>
<keyword evidence="5 9" id="KW-1133">Transmembrane helix</keyword>
<dbReference type="GO" id="GO:0005886">
    <property type="term" value="C:plasma membrane"/>
    <property type="evidence" value="ECO:0007669"/>
    <property type="project" value="UniProtKB-SubCell"/>
</dbReference>
<dbReference type="EC" id="2.7.4.9" evidence="7"/>
<evidence type="ECO:0000256" key="7">
    <source>
        <dbReference type="HAMAP-Rule" id="MF_00165"/>
    </source>
</evidence>
<dbReference type="GO" id="GO:0005524">
    <property type="term" value="F:ATP binding"/>
    <property type="evidence" value="ECO:0007669"/>
    <property type="project" value="UniProtKB-UniRule"/>
</dbReference>
<dbReference type="InterPro" id="IPR027417">
    <property type="entry name" value="P-loop_NTPase"/>
</dbReference>
<evidence type="ECO:0000313" key="12">
    <source>
        <dbReference type="Proteomes" id="UP000291591"/>
    </source>
</evidence>
<evidence type="ECO:0000256" key="6">
    <source>
        <dbReference type="ARBA" id="ARBA00023136"/>
    </source>
</evidence>
<name>A0A4Q7V4Y4_PSEST</name>
<feature type="transmembrane region" description="Helical" evidence="9">
    <location>
        <begin position="179"/>
        <end position="201"/>
    </location>
</feature>